<keyword evidence="1 5" id="KW-0378">Hydrolase</keyword>
<dbReference type="STRING" id="649747.HMPREF0083_03318"/>
<comment type="function">
    <text evidence="3">Counteracts the endogenous Pycsar antiviral defense system. Phosphodiesterase that enables metal-dependent hydrolysis of host cyclic nucleotide Pycsar defense signals such as cCMP and cUMP.</text>
</comment>
<evidence type="ECO:0000256" key="4">
    <source>
        <dbReference type="ARBA" id="ARBA00048505"/>
    </source>
</evidence>
<proteinExistence type="inferred from homology"/>
<dbReference type="NCBIfam" id="NF001911">
    <property type="entry name" value="PRK00685.1"/>
    <property type="match status" value="1"/>
</dbReference>
<reference evidence="7 8" key="1">
    <citation type="submission" date="2013-08" db="EMBL/GenBank/DDBJ databases">
        <authorList>
            <person name="Weinstock G."/>
            <person name="Sodergren E."/>
            <person name="Wylie T."/>
            <person name="Fulton L."/>
            <person name="Fulton R."/>
            <person name="Fronick C."/>
            <person name="O'Laughlin M."/>
            <person name="Godfrey J."/>
            <person name="Miner T."/>
            <person name="Herter B."/>
            <person name="Appelbaum E."/>
            <person name="Cordes M."/>
            <person name="Lek S."/>
            <person name="Wollam A."/>
            <person name="Pepin K.H."/>
            <person name="Palsikar V.B."/>
            <person name="Mitreva M."/>
            <person name="Wilson R.K."/>
        </authorList>
    </citation>
    <scope>NUCLEOTIDE SEQUENCE [LARGE SCALE GENOMIC DNA]</scope>
    <source>
        <strain evidence="7 8">ATCC 12856</strain>
    </source>
</reference>
<dbReference type="PATRIC" id="fig|649747.3.peg.3010"/>
<comment type="caution">
    <text evidence="7">The sequence shown here is derived from an EMBL/GenBank/DDBJ whole genome shotgun (WGS) entry which is preliminary data.</text>
</comment>
<dbReference type="SUPFAM" id="SSF56281">
    <property type="entry name" value="Metallo-hydrolase/oxidoreductase"/>
    <property type="match status" value="1"/>
</dbReference>
<dbReference type="SMART" id="SM00849">
    <property type="entry name" value="Lactamase_B"/>
    <property type="match status" value="1"/>
</dbReference>
<dbReference type="GO" id="GO:0016787">
    <property type="term" value="F:hydrolase activity"/>
    <property type="evidence" value="ECO:0007669"/>
    <property type="project" value="UniProtKB-UniRule"/>
</dbReference>
<gene>
    <name evidence="7" type="ORF">HMPREF0083_03318</name>
</gene>
<name>U1X0T1_ANEAE</name>
<protein>
    <recommendedName>
        <fullName evidence="5">UPF0173 metal-dependent hydrolase HMPREF0083_03318</fullName>
    </recommendedName>
</protein>
<dbReference type="eggNOG" id="COG2220">
    <property type="taxonomic scope" value="Bacteria"/>
</dbReference>
<dbReference type="InterPro" id="IPR001279">
    <property type="entry name" value="Metallo-B-lactamas"/>
</dbReference>
<comment type="catalytic activity">
    <reaction evidence="2">
        <text>3',5'-cyclic CMP + H2O = CMP + H(+)</text>
        <dbReference type="Rhea" id="RHEA:72675"/>
        <dbReference type="ChEBI" id="CHEBI:15377"/>
        <dbReference type="ChEBI" id="CHEBI:15378"/>
        <dbReference type="ChEBI" id="CHEBI:58003"/>
        <dbReference type="ChEBI" id="CHEBI:60377"/>
    </reaction>
    <physiologicalReaction direction="left-to-right" evidence="2">
        <dbReference type="Rhea" id="RHEA:72676"/>
    </physiologicalReaction>
</comment>
<dbReference type="HOGENOM" id="CLU_070010_4_1_9"/>
<dbReference type="Proteomes" id="UP000016511">
    <property type="component" value="Unassembled WGS sequence"/>
</dbReference>
<feature type="domain" description="Metallo-beta-lactamase" evidence="6">
    <location>
        <begin position="43"/>
        <end position="229"/>
    </location>
</feature>
<evidence type="ECO:0000256" key="2">
    <source>
        <dbReference type="ARBA" id="ARBA00034221"/>
    </source>
</evidence>
<comment type="similarity">
    <text evidence="5">Belongs to the UPF0173 family.</text>
</comment>
<evidence type="ECO:0000313" key="7">
    <source>
        <dbReference type="EMBL" id="ERI08590.1"/>
    </source>
</evidence>
<keyword evidence="8" id="KW-1185">Reference proteome</keyword>
<dbReference type="Gene3D" id="3.60.15.10">
    <property type="entry name" value="Ribonuclease Z/Hydroxyacylglutathione hydrolase-like"/>
    <property type="match status" value="1"/>
</dbReference>
<evidence type="ECO:0000256" key="3">
    <source>
        <dbReference type="ARBA" id="ARBA00034301"/>
    </source>
</evidence>
<comment type="catalytic activity">
    <reaction evidence="4">
        <text>3',5'-cyclic UMP + H2O = UMP + H(+)</text>
        <dbReference type="Rhea" id="RHEA:70575"/>
        <dbReference type="ChEBI" id="CHEBI:15377"/>
        <dbReference type="ChEBI" id="CHEBI:15378"/>
        <dbReference type="ChEBI" id="CHEBI:57865"/>
        <dbReference type="ChEBI" id="CHEBI:184387"/>
    </reaction>
    <physiologicalReaction direction="left-to-right" evidence="4">
        <dbReference type="Rhea" id="RHEA:70576"/>
    </physiologicalReaction>
</comment>
<dbReference type="InterPro" id="IPR036866">
    <property type="entry name" value="RibonucZ/Hydroxyglut_hydro"/>
</dbReference>
<dbReference type="AlphaFoldDB" id="U1X0T1"/>
<evidence type="ECO:0000256" key="1">
    <source>
        <dbReference type="ARBA" id="ARBA00022801"/>
    </source>
</evidence>
<evidence type="ECO:0000259" key="6">
    <source>
        <dbReference type="SMART" id="SM00849"/>
    </source>
</evidence>
<evidence type="ECO:0000256" key="5">
    <source>
        <dbReference type="HAMAP-Rule" id="MF_00457"/>
    </source>
</evidence>
<dbReference type="InterPro" id="IPR050114">
    <property type="entry name" value="UPF0173_UPF0282_UlaG_hydrolase"/>
</dbReference>
<organism evidence="7 8">
    <name type="scientific">Aneurinibacillus aneurinilyticus ATCC 12856</name>
    <dbReference type="NCBI Taxonomy" id="649747"/>
    <lineage>
        <taxon>Bacteria</taxon>
        <taxon>Bacillati</taxon>
        <taxon>Bacillota</taxon>
        <taxon>Bacilli</taxon>
        <taxon>Bacillales</taxon>
        <taxon>Paenibacillaceae</taxon>
        <taxon>Aneurinibacillus group</taxon>
        <taxon>Aneurinibacillus</taxon>
    </lineage>
</organism>
<dbReference type="InterPro" id="IPR022877">
    <property type="entry name" value="UPF0173"/>
</dbReference>
<dbReference type="PANTHER" id="PTHR43546:SF3">
    <property type="entry name" value="UPF0173 METAL-DEPENDENT HYDROLASE MJ1163"/>
    <property type="match status" value="1"/>
</dbReference>
<evidence type="ECO:0000313" key="8">
    <source>
        <dbReference type="Proteomes" id="UP000016511"/>
    </source>
</evidence>
<sequence length="265" mass="28921">MEAKESVSVLAYLFAERDAGTIEWRVRVKQRMEDESMKITYHGHSCVQVSHGGKSVIIDPFLTGNSLAKVKPEDVEVQYVLLTHAHGDHLGDALTIAKRNNATVVATHELATYMSWQGANVHPMNLGGAYTFDFGTVKMTQAFHSSAIVLEDEQRIIYGGMPGGFLITMGGKTLYHLGDTGLFSDLKLIGARNRIDVAFVPIGDNFTMGPEDALQASEWVGAELTVPVHYDTFPVIKQDPGTFVSSLEGKGLKGKVLNPGEELEI</sequence>
<dbReference type="PANTHER" id="PTHR43546">
    <property type="entry name" value="UPF0173 METAL-DEPENDENT HYDROLASE MJ1163-RELATED"/>
    <property type="match status" value="1"/>
</dbReference>
<accession>U1X0T1</accession>
<dbReference type="HAMAP" id="MF_00457">
    <property type="entry name" value="UPF0173"/>
    <property type="match status" value="1"/>
</dbReference>
<dbReference type="Pfam" id="PF12706">
    <property type="entry name" value="Lactamase_B_2"/>
    <property type="match status" value="1"/>
</dbReference>
<dbReference type="EMBL" id="AWSJ01000200">
    <property type="protein sequence ID" value="ERI08590.1"/>
    <property type="molecule type" value="Genomic_DNA"/>
</dbReference>